<dbReference type="PANTHER" id="PTHR27002">
    <property type="entry name" value="RECEPTOR-LIKE SERINE/THREONINE-PROTEIN KINASE SD1-8"/>
    <property type="match status" value="1"/>
</dbReference>
<reference evidence="18 19" key="1">
    <citation type="journal article" date="2020" name="IScience">
        <title>Genome Sequencing of the Endangered Kingdonia uniflora (Circaeasteraceae, Ranunculales) Reveals Potential Mechanisms of Evolutionary Specialization.</title>
        <authorList>
            <person name="Sun Y."/>
            <person name="Deng T."/>
            <person name="Zhang A."/>
            <person name="Moore M.J."/>
            <person name="Landis J.B."/>
            <person name="Lin N."/>
            <person name="Zhang H."/>
            <person name="Zhang X."/>
            <person name="Huang J."/>
            <person name="Zhang X."/>
            <person name="Sun H."/>
            <person name="Wang H."/>
        </authorList>
    </citation>
    <scope>NUCLEOTIDE SEQUENCE [LARGE SCALE GENOMIC DNA]</scope>
    <source>
        <strain evidence="18">TB1705</strain>
        <tissue evidence="18">Leaf</tissue>
    </source>
</reference>
<dbReference type="GO" id="GO:0005524">
    <property type="term" value="F:ATP binding"/>
    <property type="evidence" value="ECO:0007669"/>
    <property type="project" value="UniProtKB-UniRule"/>
</dbReference>
<dbReference type="InterPro" id="IPR011009">
    <property type="entry name" value="Kinase-like_dom_sf"/>
</dbReference>
<comment type="caution">
    <text evidence="18">The sequence shown here is derived from an EMBL/GenBank/DDBJ whole genome shotgun (WGS) entry which is preliminary data.</text>
</comment>
<evidence type="ECO:0000256" key="6">
    <source>
        <dbReference type="ARBA" id="ARBA00022692"/>
    </source>
</evidence>
<comment type="subcellular location">
    <subcellularLocation>
        <location evidence="2">Cell membrane</location>
    </subcellularLocation>
    <subcellularLocation>
        <location evidence="1">Membrane</location>
        <topology evidence="1">Single-pass membrane protein</topology>
    </subcellularLocation>
</comment>
<keyword evidence="8 16" id="KW-0547">Nucleotide-binding</keyword>
<evidence type="ECO:0000256" key="15">
    <source>
        <dbReference type="ARBA" id="ARBA00023180"/>
    </source>
</evidence>
<keyword evidence="6" id="KW-0812">Transmembrane</keyword>
<dbReference type="FunFam" id="3.30.200.20:FF:000330">
    <property type="entry name" value="G-type lectin S-receptor-like serine/threonine-protein kinase At4g03230"/>
    <property type="match status" value="1"/>
</dbReference>
<dbReference type="PANTHER" id="PTHR27002:SF1095">
    <property type="entry name" value="G-TYPE LECTIN S-RECEPTOR-LIKE SERINE_THREONINE-PROTEIN KINASE RKS1"/>
    <property type="match status" value="1"/>
</dbReference>
<feature type="binding site" evidence="16">
    <location>
        <position position="87"/>
    </location>
    <ligand>
        <name>ATP</name>
        <dbReference type="ChEBI" id="CHEBI:30616"/>
    </ligand>
</feature>
<sequence length="305" mass="34093">MKTRGLLEEERSREMLFFDITSSASHKGSPRPNDLDASRGKLDLPFYDLGAVVSATNSFSSTNKLGQGGFSIVYKGRLFNGQEVAIKRLSKNSGQGIEEFKNEVILIAKLQHRNLVRLLGCCVQEEEKILIYEYLPNKSLDFFIFGITPSLIIGYMSPKYAMDGLFSTKSDVFSFGVLLLEIISGKRNNGYYHEDPSMNLLAHTWNLWLVGKALYIIDSSMDDGIATQEVLKCIQVRLLCVPENATDRRTMSSVIFMQDNETTMPSIKQPAFILRSSPRDPDYSSTTGTGSCSINDMTITAVECR</sequence>
<evidence type="ECO:0000256" key="9">
    <source>
        <dbReference type="ARBA" id="ARBA00022777"/>
    </source>
</evidence>
<dbReference type="InterPro" id="IPR000719">
    <property type="entry name" value="Prot_kinase_dom"/>
</dbReference>
<dbReference type="GO" id="GO:0004674">
    <property type="term" value="F:protein serine/threonine kinase activity"/>
    <property type="evidence" value="ECO:0007669"/>
    <property type="project" value="UniProtKB-KW"/>
</dbReference>
<name>A0A7J7MH76_9MAGN</name>
<dbReference type="Gene3D" id="1.10.510.10">
    <property type="entry name" value="Transferase(Phosphotransferase) domain 1"/>
    <property type="match status" value="1"/>
</dbReference>
<gene>
    <name evidence="18" type="ORF">GIB67_016392</name>
</gene>
<evidence type="ECO:0000256" key="7">
    <source>
        <dbReference type="ARBA" id="ARBA00022729"/>
    </source>
</evidence>
<dbReference type="SUPFAM" id="SSF56112">
    <property type="entry name" value="Protein kinase-like (PK-like)"/>
    <property type="match status" value="1"/>
</dbReference>
<evidence type="ECO:0000313" key="19">
    <source>
        <dbReference type="Proteomes" id="UP000541444"/>
    </source>
</evidence>
<evidence type="ECO:0000256" key="2">
    <source>
        <dbReference type="ARBA" id="ARBA00004236"/>
    </source>
</evidence>
<dbReference type="PROSITE" id="PS50011">
    <property type="entry name" value="PROTEIN_KINASE_DOM"/>
    <property type="match status" value="1"/>
</dbReference>
<protein>
    <recommendedName>
        <fullName evidence="17">Protein kinase domain-containing protein</fullName>
    </recommendedName>
</protein>
<keyword evidence="19" id="KW-1185">Reference proteome</keyword>
<keyword evidence="12" id="KW-0472">Membrane</keyword>
<keyword evidence="14" id="KW-0675">Receptor</keyword>
<evidence type="ECO:0000313" key="18">
    <source>
        <dbReference type="EMBL" id="KAF6154140.1"/>
    </source>
</evidence>
<dbReference type="Proteomes" id="UP000541444">
    <property type="component" value="Unassembled WGS sequence"/>
</dbReference>
<dbReference type="InterPro" id="IPR001245">
    <property type="entry name" value="Ser-Thr/Tyr_kinase_cat_dom"/>
</dbReference>
<keyword evidence="5" id="KW-0808">Transferase</keyword>
<keyword evidence="11" id="KW-1133">Transmembrane helix</keyword>
<dbReference type="Pfam" id="PF11883">
    <property type="entry name" value="DUF3403"/>
    <property type="match status" value="1"/>
</dbReference>
<dbReference type="OrthoDB" id="4062651at2759"/>
<dbReference type="AlphaFoldDB" id="A0A7J7MH76"/>
<keyword evidence="15" id="KW-0325">Glycoprotein</keyword>
<keyword evidence="3" id="KW-1003">Cell membrane</keyword>
<feature type="domain" description="Protein kinase" evidence="17">
    <location>
        <begin position="59"/>
        <end position="305"/>
    </location>
</feature>
<keyword evidence="7" id="KW-0732">Signal</keyword>
<evidence type="ECO:0000256" key="5">
    <source>
        <dbReference type="ARBA" id="ARBA00022679"/>
    </source>
</evidence>
<dbReference type="GO" id="GO:0005886">
    <property type="term" value="C:plasma membrane"/>
    <property type="evidence" value="ECO:0007669"/>
    <property type="project" value="UniProtKB-SubCell"/>
</dbReference>
<evidence type="ECO:0000256" key="13">
    <source>
        <dbReference type="ARBA" id="ARBA00023157"/>
    </source>
</evidence>
<evidence type="ECO:0000256" key="1">
    <source>
        <dbReference type="ARBA" id="ARBA00004167"/>
    </source>
</evidence>
<dbReference type="EMBL" id="JACGCM010001511">
    <property type="protein sequence ID" value="KAF6154140.1"/>
    <property type="molecule type" value="Genomic_DNA"/>
</dbReference>
<dbReference type="InterPro" id="IPR017441">
    <property type="entry name" value="Protein_kinase_ATP_BS"/>
</dbReference>
<evidence type="ECO:0000256" key="14">
    <source>
        <dbReference type="ARBA" id="ARBA00023170"/>
    </source>
</evidence>
<evidence type="ECO:0000256" key="8">
    <source>
        <dbReference type="ARBA" id="ARBA00022741"/>
    </source>
</evidence>
<keyword evidence="13" id="KW-1015">Disulfide bond</keyword>
<dbReference type="Pfam" id="PF07714">
    <property type="entry name" value="PK_Tyr_Ser-Thr"/>
    <property type="match status" value="2"/>
</dbReference>
<keyword evidence="9" id="KW-0418">Kinase</keyword>
<keyword evidence="4" id="KW-0723">Serine/threonine-protein kinase</keyword>
<evidence type="ECO:0000259" key="17">
    <source>
        <dbReference type="PROSITE" id="PS50011"/>
    </source>
</evidence>
<evidence type="ECO:0000256" key="12">
    <source>
        <dbReference type="ARBA" id="ARBA00023136"/>
    </source>
</evidence>
<proteinExistence type="predicted"/>
<keyword evidence="10 16" id="KW-0067">ATP-binding</keyword>
<evidence type="ECO:0000256" key="10">
    <source>
        <dbReference type="ARBA" id="ARBA00022840"/>
    </source>
</evidence>
<dbReference type="InterPro" id="IPR021820">
    <property type="entry name" value="S-locus_recpt_kinase_C"/>
</dbReference>
<evidence type="ECO:0000256" key="3">
    <source>
        <dbReference type="ARBA" id="ARBA00022475"/>
    </source>
</evidence>
<dbReference type="Gene3D" id="3.30.200.20">
    <property type="entry name" value="Phosphorylase Kinase, domain 1"/>
    <property type="match status" value="1"/>
</dbReference>
<accession>A0A7J7MH76</accession>
<dbReference type="PROSITE" id="PS00107">
    <property type="entry name" value="PROTEIN_KINASE_ATP"/>
    <property type="match status" value="1"/>
</dbReference>
<evidence type="ECO:0000256" key="16">
    <source>
        <dbReference type="PROSITE-ProRule" id="PRU10141"/>
    </source>
</evidence>
<evidence type="ECO:0000256" key="11">
    <source>
        <dbReference type="ARBA" id="ARBA00022989"/>
    </source>
</evidence>
<organism evidence="18 19">
    <name type="scientific">Kingdonia uniflora</name>
    <dbReference type="NCBI Taxonomy" id="39325"/>
    <lineage>
        <taxon>Eukaryota</taxon>
        <taxon>Viridiplantae</taxon>
        <taxon>Streptophyta</taxon>
        <taxon>Embryophyta</taxon>
        <taxon>Tracheophyta</taxon>
        <taxon>Spermatophyta</taxon>
        <taxon>Magnoliopsida</taxon>
        <taxon>Ranunculales</taxon>
        <taxon>Circaeasteraceae</taxon>
        <taxon>Kingdonia</taxon>
    </lineage>
</organism>
<evidence type="ECO:0000256" key="4">
    <source>
        <dbReference type="ARBA" id="ARBA00022527"/>
    </source>
</evidence>